<reference evidence="2 3" key="1">
    <citation type="journal article" date="2024" name="BMC Genomics">
        <title>Genome assembly of redclaw crayfish (Cherax quadricarinatus) provides insights into its immune adaptation and hypoxia tolerance.</title>
        <authorList>
            <person name="Liu Z."/>
            <person name="Zheng J."/>
            <person name="Li H."/>
            <person name="Fang K."/>
            <person name="Wang S."/>
            <person name="He J."/>
            <person name="Zhou D."/>
            <person name="Weng S."/>
            <person name="Chi M."/>
            <person name="Gu Z."/>
            <person name="He J."/>
            <person name="Li F."/>
            <person name="Wang M."/>
        </authorList>
    </citation>
    <scope>NUCLEOTIDE SEQUENCE [LARGE SCALE GENOMIC DNA]</scope>
    <source>
        <strain evidence="2">ZL_2023a</strain>
    </source>
</reference>
<feature type="compositionally biased region" description="Basic and acidic residues" evidence="1">
    <location>
        <begin position="55"/>
        <end position="66"/>
    </location>
</feature>
<dbReference type="Proteomes" id="UP001445076">
    <property type="component" value="Unassembled WGS sequence"/>
</dbReference>
<gene>
    <name evidence="2" type="ORF">OTU49_000756</name>
</gene>
<feature type="region of interest" description="Disordered" evidence="1">
    <location>
        <begin position="27"/>
        <end position="189"/>
    </location>
</feature>
<feature type="compositionally biased region" description="Basic and acidic residues" evidence="1">
    <location>
        <begin position="96"/>
        <end position="132"/>
    </location>
</feature>
<evidence type="ECO:0000313" key="3">
    <source>
        <dbReference type="Proteomes" id="UP001445076"/>
    </source>
</evidence>
<evidence type="ECO:0000313" key="2">
    <source>
        <dbReference type="EMBL" id="KAK8744342.1"/>
    </source>
</evidence>
<evidence type="ECO:0000256" key="1">
    <source>
        <dbReference type="SAM" id="MobiDB-lite"/>
    </source>
</evidence>
<feature type="compositionally biased region" description="Basic residues" evidence="1">
    <location>
        <begin position="151"/>
        <end position="174"/>
    </location>
</feature>
<feature type="compositionally biased region" description="Basic residues" evidence="1">
    <location>
        <begin position="67"/>
        <end position="82"/>
    </location>
</feature>
<name>A0AAW0XY12_CHEQU</name>
<organism evidence="2 3">
    <name type="scientific">Cherax quadricarinatus</name>
    <name type="common">Australian red claw crayfish</name>
    <dbReference type="NCBI Taxonomy" id="27406"/>
    <lineage>
        <taxon>Eukaryota</taxon>
        <taxon>Metazoa</taxon>
        <taxon>Ecdysozoa</taxon>
        <taxon>Arthropoda</taxon>
        <taxon>Crustacea</taxon>
        <taxon>Multicrustacea</taxon>
        <taxon>Malacostraca</taxon>
        <taxon>Eumalacostraca</taxon>
        <taxon>Eucarida</taxon>
        <taxon>Decapoda</taxon>
        <taxon>Pleocyemata</taxon>
        <taxon>Astacidea</taxon>
        <taxon>Parastacoidea</taxon>
        <taxon>Parastacidae</taxon>
        <taxon>Cherax</taxon>
    </lineage>
</organism>
<feature type="non-terminal residue" evidence="2">
    <location>
        <position position="1"/>
    </location>
</feature>
<protein>
    <submittedName>
        <fullName evidence="2">Uncharacterized protein</fullName>
    </submittedName>
</protein>
<feature type="compositionally biased region" description="Basic and acidic residues" evidence="1">
    <location>
        <begin position="175"/>
        <end position="189"/>
    </location>
</feature>
<proteinExistence type="predicted"/>
<feature type="compositionally biased region" description="Basic and acidic residues" evidence="1">
    <location>
        <begin position="27"/>
        <end position="47"/>
    </location>
</feature>
<dbReference type="AlphaFoldDB" id="A0AAW0XY12"/>
<sequence>DSSCQFPLPNFNDCSHPAAVCCQQRIKERQQQTGGREADNTDNDDWKTGLQDEENGTHRDDSEKRIGKVMHSKKKTKIKRGVKLRDEYRKKHNLTKNREGQKRKEMGDKKLKDNEMSLGRRKENKRGDEGRRIKYKKANTGKKDEDNFNKSSRKGVMKIRKNKGKQNSKIRKVKKEGEKMAQENVRKTRGEKASILEKICRIKVREE</sequence>
<comment type="caution">
    <text evidence="2">The sequence shown here is derived from an EMBL/GenBank/DDBJ whole genome shotgun (WGS) entry which is preliminary data.</text>
</comment>
<accession>A0AAW0XY12</accession>
<dbReference type="EMBL" id="JARKIK010000022">
    <property type="protein sequence ID" value="KAK8744342.1"/>
    <property type="molecule type" value="Genomic_DNA"/>
</dbReference>
<keyword evidence="3" id="KW-1185">Reference proteome</keyword>